<dbReference type="OrthoDB" id="3110809at2759"/>
<dbReference type="EMBL" id="KN818240">
    <property type="protein sequence ID" value="KIL65783.1"/>
    <property type="molecule type" value="Genomic_DNA"/>
</dbReference>
<accession>A0A0C2XAE4</accession>
<protein>
    <recommendedName>
        <fullName evidence="2">DRBM domain-containing protein</fullName>
    </recommendedName>
</protein>
<keyword evidence="4" id="KW-1185">Reference proteome</keyword>
<sequence>MEGRKNCQRLHNYVGTRRLGKITYEDKDQLLIPGNRHIWTSTVQVNGTTYGNGQGETKLDARDRAAGNALPVLQAQFGP</sequence>
<dbReference type="CDD" id="cd00048">
    <property type="entry name" value="DSRM_SF"/>
    <property type="match status" value="1"/>
</dbReference>
<dbReference type="Pfam" id="PF00035">
    <property type="entry name" value="dsrm"/>
    <property type="match status" value="1"/>
</dbReference>
<feature type="domain" description="DRBM" evidence="2">
    <location>
        <begin position="5"/>
        <end position="75"/>
    </location>
</feature>
<evidence type="ECO:0000259" key="2">
    <source>
        <dbReference type="PROSITE" id="PS50137"/>
    </source>
</evidence>
<name>A0A0C2XAE4_AMAMK</name>
<reference evidence="3 4" key="1">
    <citation type="submission" date="2014-04" db="EMBL/GenBank/DDBJ databases">
        <title>Evolutionary Origins and Diversification of the Mycorrhizal Mutualists.</title>
        <authorList>
            <consortium name="DOE Joint Genome Institute"/>
            <consortium name="Mycorrhizal Genomics Consortium"/>
            <person name="Kohler A."/>
            <person name="Kuo A."/>
            <person name="Nagy L.G."/>
            <person name="Floudas D."/>
            <person name="Copeland A."/>
            <person name="Barry K.W."/>
            <person name="Cichocki N."/>
            <person name="Veneault-Fourrey C."/>
            <person name="LaButti K."/>
            <person name="Lindquist E.A."/>
            <person name="Lipzen A."/>
            <person name="Lundell T."/>
            <person name="Morin E."/>
            <person name="Murat C."/>
            <person name="Riley R."/>
            <person name="Ohm R."/>
            <person name="Sun H."/>
            <person name="Tunlid A."/>
            <person name="Henrissat B."/>
            <person name="Grigoriev I.V."/>
            <person name="Hibbett D.S."/>
            <person name="Martin F."/>
        </authorList>
    </citation>
    <scope>NUCLEOTIDE SEQUENCE [LARGE SCALE GENOMIC DNA]</scope>
    <source>
        <strain evidence="3 4">Koide BX008</strain>
    </source>
</reference>
<dbReference type="Gene3D" id="3.30.160.20">
    <property type="match status" value="1"/>
</dbReference>
<dbReference type="PROSITE" id="PS50137">
    <property type="entry name" value="DS_RBD"/>
    <property type="match status" value="1"/>
</dbReference>
<dbReference type="InterPro" id="IPR014720">
    <property type="entry name" value="dsRBD_dom"/>
</dbReference>
<evidence type="ECO:0000256" key="1">
    <source>
        <dbReference type="PROSITE-ProRule" id="PRU00266"/>
    </source>
</evidence>
<evidence type="ECO:0000313" key="4">
    <source>
        <dbReference type="Proteomes" id="UP000054549"/>
    </source>
</evidence>
<keyword evidence="1" id="KW-0694">RNA-binding</keyword>
<evidence type="ECO:0000313" key="3">
    <source>
        <dbReference type="EMBL" id="KIL65783.1"/>
    </source>
</evidence>
<dbReference type="HOGENOM" id="CLU_180174_0_0_1"/>
<dbReference type="InParanoid" id="A0A0C2XAE4"/>
<dbReference type="SUPFAM" id="SSF54768">
    <property type="entry name" value="dsRNA-binding domain-like"/>
    <property type="match status" value="1"/>
</dbReference>
<dbReference type="AlphaFoldDB" id="A0A0C2XAE4"/>
<proteinExistence type="predicted"/>
<gene>
    <name evidence="3" type="ORF">M378DRAFT_161800</name>
</gene>
<dbReference type="Proteomes" id="UP000054549">
    <property type="component" value="Unassembled WGS sequence"/>
</dbReference>
<organism evidence="3 4">
    <name type="scientific">Amanita muscaria (strain Koide BX008)</name>
    <dbReference type="NCBI Taxonomy" id="946122"/>
    <lineage>
        <taxon>Eukaryota</taxon>
        <taxon>Fungi</taxon>
        <taxon>Dikarya</taxon>
        <taxon>Basidiomycota</taxon>
        <taxon>Agaricomycotina</taxon>
        <taxon>Agaricomycetes</taxon>
        <taxon>Agaricomycetidae</taxon>
        <taxon>Agaricales</taxon>
        <taxon>Pluteineae</taxon>
        <taxon>Amanitaceae</taxon>
        <taxon>Amanita</taxon>
    </lineage>
</organism>
<dbReference type="GO" id="GO:0003723">
    <property type="term" value="F:RNA binding"/>
    <property type="evidence" value="ECO:0007669"/>
    <property type="project" value="UniProtKB-UniRule"/>
</dbReference>